<keyword evidence="3" id="KW-0378">Hydrolase</keyword>
<dbReference type="InterPro" id="IPR013701">
    <property type="entry name" value="Lhr-like_DEAD/DEAH_assoc"/>
</dbReference>
<dbReference type="GO" id="GO:0004386">
    <property type="term" value="F:helicase activity"/>
    <property type="evidence" value="ECO:0007669"/>
    <property type="project" value="UniProtKB-KW"/>
</dbReference>
<keyword evidence="2" id="KW-0227">DNA damage</keyword>
<evidence type="ECO:0000259" key="10">
    <source>
        <dbReference type="PROSITE" id="PS51192"/>
    </source>
</evidence>
<evidence type="ECO:0000256" key="1">
    <source>
        <dbReference type="ARBA" id="ARBA00022741"/>
    </source>
</evidence>
<feature type="domain" description="Helicase C-terminal" evidence="11">
    <location>
        <begin position="293"/>
        <end position="440"/>
    </location>
</feature>
<dbReference type="Gene3D" id="3.40.50.300">
    <property type="entry name" value="P-loop containing nucleotide triphosphate hydrolases"/>
    <property type="match status" value="2"/>
</dbReference>
<dbReference type="KEGG" id="gba:J421_1403"/>
<dbReference type="PANTHER" id="PTHR47962">
    <property type="entry name" value="ATP-DEPENDENT HELICASE LHR-RELATED-RELATED"/>
    <property type="match status" value="1"/>
</dbReference>
<dbReference type="InterPro" id="IPR055367">
    <property type="entry name" value="WH4_Lhr"/>
</dbReference>
<dbReference type="SMART" id="SM00487">
    <property type="entry name" value="DEXDc"/>
    <property type="match status" value="1"/>
</dbReference>
<dbReference type="Pfam" id="PF00271">
    <property type="entry name" value="Helicase_C"/>
    <property type="match status" value="1"/>
</dbReference>
<dbReference type="Pfam" id="PF23236">
    <property type="entry name" value="WHD_2nd_Lhr"/>
    <property type="match status" value="1"/>
</dbReference>
<evidence type="ECO:0000256" key="7">
    <source>
        <dbReference type="ARBA" id="ARBA00023204"/>
    </source>
</evidence>
<evidence type="ECO:0000313" key="13">
    <source>
        <dbReference type="Proteomes" id="UP000019151"/>
    </source>
</evidence>
<dbReference type="Proteomes" id="UP000019151">
    <property type="component" value="Chromosome"/>
</dbReference>
<dbReference type="Pfam" id="PF23234">
    <property type="entry name" value="WHD_4th_Lhr"/>
    <property type="match status" value="1"/>
</dbReference>
<evidence type="ECO:0000256" key="5">
    <source>
        <dbReference type="ARBA" id="ARBA00022840"/>
    </source>
</evidence>
<evidence type="ECO:0000256" key="9">
    <source>
        <dbReference type="SAM" id="MobiDB-lite"/>
    </source>
</evidence>
<dbReference type="PROSITE" id="PS51192">
    <property type="entry name" value="HELICASE_ATP_BIND_1"/>
    <property type="match status" value="1"/>
</dbReference>
<dbReference type="InterPro" id="IPR055368">
    <property type="entry name" value="WH3_Lhr"/>
</dbReference>
<keyword evidence="4" id="KW-0347">Helicase</keyword>
<dbReference type="InterPro" id="IPR052511">
    <property type="entry name" value="ATP-dep_Helicase"/>
</dbReference>
<dbReference type="STRING" id="861299.J421_1403"/>
<dbReference type="GO" id="GO:0005524">
    <property type="term" value="F:ATP binding"/>
    <property type="evidence" value="ECO:0007669"/>
    <property type="project" value="UniProtKB-KW"/>
</dbReference>
<feature type="domain" description="Helicase ATP-binding" evidence="10">
    <location>
        <begin position="32"/>
        <end position="226"/>
    </location>
</feature>
<dbReference type="InterPro" id="IPR014001">
    <property type="entry name" value="Helicase_ATP-bd"/>
</dbReference>
<organism evidence="12 13">
    <name type="scientific">Gemmatirosa kalamazoonensis</name>
    <dbReference type="NCBI Taxonomy" id="861299"/>
    <lineage>
        <taxon>Bacteria</taxon>
        <taxon>Pseudomonadati</taxon>
        <taxon>Gemmatimonadota</taxon>
        <taxon>Gemmatimonadia</taxon>
        <taxon>Gemmatimonadales</taxon>
        <taxon>Gemmatimonadaceae</taxon>
        <taxon>Gemmatirosa</taxon>
    </lineage>
</organism>
<dbReference type="Pfam" id="PF19306">
    <property type="entry name" value="WHD_Lhr"/>
    <property type="match status" value="1"/>
</dbReference>
<dbReference type="EMBL" id="CP007128">
    <property type="protein sequence ID" value="AHG88940.1"/>
    <property type="molecule type" value="Genomic_DNA"/>
</dbReference>
<dbReference type="PATRIC" id="fig|861299.3.peg.1426"/>
<evidence type="ECO:0000256" key="8">
    <source>
        <dbReference type="ARBA" id="ARBA00023235"/>
    </source>
</evidence>
<dbReference type="InterPro" id="IPR045628">
    <property type="entry name" value="Lhr_WH_dom"/>
</dbReference>
<sequence>MADDPLALFHPLVARWFAETLGEPSAPQRAGWPAIAEGHDTLILAPTGTGKTLTAFLWELNQLVVEGERGPLPNAVHLLYVSPLKALNNDVQRNLETPLQQLKDRFWEAAAPFPEIRVAVRTGDTPQSERARMLRKNPHVLITTPESLHILLTSARGRTMFTHLRAVILDEIHAVAGTKRGAHLALTLERLGALAPDAPQRIGLSATQKPLEEIARFLGGCDVRDSGLGTRDSRLGSEGAPSPESRVPSPDVRFRPVHIVDCGLVKRMETEVVSPVEDLAHVEGTIWPKTAQLVLDRIRGARTTLVFVNNRGQAERMAARVNQLAGEEVALPYHGSLSRERRFLLEGRLKAGELRALVATSSLELGIDIGSVDLVIQLQSPKRVSNALQRVGRAGHTLGAVSRGTFVPTFRDDALEELAIIAAMQDGDVEPTRVVQNPLDVLAQLIVAMVASDEPEWTATGLYDFVRRAYPYHALTRAAFDETLGMLAGKYPSDVTAELDARVHWDRVSDVLSPARGARMVATISGGTIPDRGLYTVNLPDKTRLGELDEEFVHESRVGDAFQLGSSTWRIKSIEHDRVVVTPAPGAPARMPFWHGEFMARSLHLAVRVGSLRRALDEATTLDAIETLQRVYRADRPTIVSLAEYVQSQRAITGIVPDERRLVLEHFRDEVGSVRLVLHAPFGGRVNAPWGMALARRARERLGVEVQVQTTDDGLMLRLPDLGAEPPVDIIRSLGIEEAGRLVLEEVGQSSLFGARFRMNAARALLLPRGNPRRRMPLWLQRLKAADLLQSVREHPSFPVVVETYRDVLQDAFDMEGLRDVLGRLAAGDVSIRVVKTEGPSPFAASLQFGFVIDWMYGDDTPRAEARAALLSLDRALLDELMGGKGADEATLAVLDEVLARRRGTAPGRQARDADELAVLVDRAGDLTEDELRARVAPPTEWTRGDPLEALTGSGRLIPVNIPTGATRETGNKTDKTDRHPVPPVHPVQDLRQDEQDGQDDSFLSTRRFVLVDSYARYAAAFGAGTLGGADRVPEPLRAAVLEPKAARREILSRFVALAGPVSVDGVRARYDFAAPWVLRRLEDMERAGILVRGSFGSDRAAARWCSRRLLEQARRRELALARKQIEAVSVVDFAWFLQRWQHVAPEARLTGADAASRALAQLYGLGRPAVAWERDYLPARVTPYDPTALGMLAASGRLAWAAEPPASDTTPGQSVGRLRFFERGTGRLWLAPPIDDARLSDAARRVRDALKAEGASFTLDLAAASGLGPQRVRDALRELVAAGLVTNDTIDALRDVLGWRPVFPVRRTDEPDPTRWLPADFTRSRPVVQRRVSPRSLAKWKRPDRPDAAARWGGRWSLVHTAGTLGIETEDGPSGAELVARQWLARYGVVSRDWWRRERPAVSWRDVYHELKRLEFRGEVRRGYFVAGLAGAQFALPDAVELLREPNTPTAPASDPVVLSVSDPSNVYALPLGPDVAVDPLARPRGAGALLVTIGGRIVVTAEGRGARLRVRDDASEDDVRVAIRVLLARLARPNERGRRHDVVVETVDGESASASRWAAVLRESGFRSSGGSMRYYADLR</sequence>
<dbReference type="PANTHER" id="PTHR47962:SF5">
    <property type="entry name" value="ATP-DEPENDENT HELICASE LHR-RELATED"/>
    <property type="match status" value="1"/>
</dbReference>
<evidence type="ECO:0000256" key="3">
    <source>
        <dbReference type="ARBA" id="ARBA00022801"/>
    </source>
</evidence>
<evidence type="ECO:0000259" key="11">
    <source>
        <dbReference type="PROSITE" id="PS51194"/>
    </source>
</evidence>
<evidence type="ECO:0000256" key="2">
    <source>
        <dbReference type="ARBA" id="ARBA00022763"/>
    </source>
</evidence>
<dbReference type="GO" id="GO:0006281">
    <property type="term" value="P:DNA repair"/>
    <property type="evidence" value="ECO:0007669"/>
    <property type="project" value="UniProtKB-KW"/>
</dbReference>
<dbReference type="GO" id="GO:0016887">
    <property type="term" value="F:ATP hydrolysis activity"/>
    <property type="evidence" value="ECO:0007669"/>
    <property type="project" value="TreeGrafter"/>
</dbReference>
<keyword evidence="7" id="KW-0234">DNA repair</keyword>
<dbReference type="SUPFAM" id="SSF52540">
    <property type="entry name" value="P-loop containing nucleoside triphosphate hydrolases"/>
    <property type="match status" value="1"/>
</dbReference>
<dbReference type="RefSeq" id="WP_104022348.1">
    <property type="nucleotide sequence ID" value="NZ_CP007128.1"/>
</dbReference>
<keyword evidence="1" id="KW-0547">Nucleotide-binding</keyword>
<accession>W0RF27</accession>
<feature type="region of interest" description="Disordered" evidence="9">
    <location>
        <begin position="956"/>
        <end position="1000"/>
    </location>
</feature>
<dbReference type="SMART" id="SM00490">
    <property type="entry name" value="HELICc"/>
    <property type="match status" value="1"/>
</dbReference>
<dbReference type="CDD" id="cd17922">
    <property type="entry name" value="DEXHc_LHR-like"/>
    <property type="match status" value="1"/>
</dbReference>
<dbReference type="InterPro" id="IPR055369">
    <property type="entry name" value="WH2_Lhr"/>
</dbReference>
<dbReference type="InterPro" id="IPR011545">
    <property type="entry name" value="DEAD/DEAH_box_helicase_dom"/>
</dbReference>
<evidence type="ECO:0000256" key="6">
    <source>
        <dbReference type="ARBA" id="ARBA00023125"/>
    </source>
</evidence>
<dbReference type="eggNOG" id="COG1201">
    <property type="taxonomic scope" value="Bacteria"/>
</dbReference>
<dbReference type="Pfam" id="PF00270">
    <property type="entry name" value="DEAD"/>
    <property type="match status" value="1"/>
</dbReference>
<gene>
    <name evidence="12" type="ORF">J421_1403</name>
</gene>
<reference evidence="12 13" key="1">
    <citation type="journal article" date="2014" name="Genome Announc.">
        <title>Genome Sequence and Methylome of Soil Bacterium Gemmatirosa kalamazoonensis KBS708T, a Member of the Rarely Cultivated Gemmatimonadetes Phylum.</title>
        <authorList>
            <person name="Debruyn J.M."/>
            <person name="Radosevich M."/>
            <person name="Wommack K.E."/>
            <person name="Polson S.W."/>
            <person name="Hauser L.J."/>
            <person name="Fawaz M.N."/>
            <person name="Korlach J."/>
            <person name="Tsai Y.C."/>
        </authorList>
    </citation>
    <scope>NUCLEOTIDE SEQUENCE [LARGE SCALE GENOMIC DNA]</scope>
    <source>
        <strain evidence="12 13">KBS708</strain>
    </source>
</reference>
<dbReference type="Pfam" id="PF23235">
    <property type="entry name" value="WHD_3rd_Lhr"/>
    <property type="match status" value="1"/>
</dbReference>
<dbReference type="InterPro" id="IPR027417">
    <property type="entry name" value="P-loop_NTPase"/>
</dbReference>
<keyword evidence="8" id="KW-0413">Isomerase</keyword>
<dbReference type="Pfam" id="PF08494">
    <property type="entry name" value="DEAD_assoc"/>
    <property type="match status" value="1"/>
</dbReference>
<feature type="region of interest" description="Disordered" evidence="9">
    <location>
        <begin position="228"/>
        <end position="250"/>
    </location>
</feature>
<feature type="compositionally biased region" description="Basic and acidic residues" evidence="9">
    <location>
        <begin position="970"/>
        <end position="981"/>
    </location>
</feature>
<dbReference type="OrthoDB" id="9774462at2"/>
<dbReference type="InterPro" id="IPR001650">
    <property type="entry name" value="Helicase_C-like"/>
</dbReference>
<keyword evidence="13" id="KW-1185">Reference proteome</keyword>
<keyword evidence="6" id="KW-0238">DNA-binding</keyword>
<dbReference type="PROSITE" id="PS51194">
    <property type="entry name" value="HELICASE_CTER"/>
    <property type="match status" value="1"/>
</dbReference>
<dbReference type="InParanoid" id="W0RF27"/>
<evidence type="ECO:0000313" key="12">
    <source>
        <dbReference type="EMBL" id="AHG88940.1"/>
    </source>
</evidence>
<dbReference type="HOGENOM" id="CLU_002025_3_1_0"/>
<protein>
    <submittedName>
        <fullName evidence="12">DEAD/H associated domain protein</fullName>
    </submittedName>
</protein>
<keyword evidence="5" id="KW-0067">ATP-binding</keyword>
<name>W0RF27_9BACT</name>
<dbReference type="GO" id="GO:0003677">
    <property type="term" value="F:DNA binding"/>
    <property type="evidence" value="ECO:0007669"/>
    <property type="project" value="UniProtKB-KW"/>
</dbReference>
<evidence type="ECO:0000256" key="4">
    <source>
        <dbReference type="ARBA" id="ARBA00022806"/>
    </source>
</evidence>
<proteinExistence type="predicted"/>